<dbReference type="EMBL" id="QKKF02000363">
    <property type="protein sequence ID" value="RZF49200.1"/>
    <property type="molecule type" value="Genomic_DNA"/>
</dbReference>
<evidence type="ECO:0000313" key="1">
    <source>
        <dbReference type="EMBL" id="RZF49200.1"/>
    </source>
</evidence>
<reference evidence="1 2" key="1">
    <citation type="journal article" date="2017" name="Gigascience">
        <title>Genome sequence of the small brown planthopper, Laodelphax striatellus.</title>
        <authorList>
            <person name="Zhu J."/>
            <person name="Jiang F."/>
            <person name="Wang X."/>
            <person name="Yang P."/>
            <person name="Bao Y."/>
            <person name="Zhao W."/>
            <person name="Wang W."/>
            <person name="Lu H."/>
            <person name="Wang Q."/>
            <person name="Cui N."/>
            <person name="Li J."/>
            <person name="Chen X."/>
            <person name="Luo L."/>
            <person name="Yu J."/>
            <person name="Kang L."/>
            <person name="Cui F."/>
        </authorList>
    </citation>
    <scope>NUCLEOTIDE SEQUENCE [LARGE SCALE GENOMIC DNA]</scope>
    <source>
        <strain evidence="1">Lst14</strain>
    </source>
</reference>
<dbReference type="InParanoid" id="A0A482XVN1"/>
<gene>
    <name evidence="1" type="ORF">LSTR_LSTR016498</name>
</gene>
<accession>A0A482XVN1</accession>
<comment type="caution">
    <text evidence="1">The sequence shown here is derived from an EMBL/GenBank/DDBJ whole genome shotgun (WGS) entry which is preliminary data.</text>
</comment>
<protein>
    <submittedName>
        <fullName evidence="1">Uncharacterized protein</fullName>
    </submittedName>
</protein>
<name>A0A482XVN1_LAOST</name>
<keyword evidence="2" id="KW-1185">Reference proteome</keyword>
<dbReference type="AlphaFoldDB" id="A0A482XVN1"/>
<dbReference type="Proteomes" id="UP000291343">
    <property type="component" value="Unassembled WGS sequence"/>
</dbReference>
<proteinExistence type="predicted"/>
<evidence type="ECO:0000313" key="2">
    <source>
        <dbReference type="Proteomes" id="UP000291343"/>
    </source>
</evidence>
<sequence>MDIVEKLCNARVRTEEATTCSACKVTIESQPGAGAVGGLALASSCPFCGQPYAPSRSTPPFPSQTLLHEAVQASVGAGRVRSHRSSSEPLVPGFRLPPIWGFFFPASRRRSRWQ</sequence>
<organism evidence="1 2">
    <name type="scientific">Laodelphax striatellus</name>
    <name type="common">Small brown planthopper</name>
    <name type="synonym">Delphax striatella</name>
    <dbReference type="NCBI Taxonomy" id="195883"/>
    <lineage>
        <taxon>Eukaryota</taxon>
        <taxon>Metazoa</taxon>
        <taxon>Ecdysozoa</taxon>
        <taxon>Arthropoda</taxon>
        <taxon>Hexapoda</taxon>
        <taxon>Insecta</taxon>
        <taxon>Pterygota</taxon>
        <taxon>Neoptera</taxon>
        <taxon>Paraneoptera</taxon>
        <taxon>Hemiptera</taxon>
        <taxon>Auchenorrhyncha</taxon>
        <taxon>Fulgoroidea</taxon>
        <taxon>Delphacidae</taxon>
        <taxon>Criomorphinae</taxon>
        <taxon>Laodelphax</taxon>
    </lineage>
</organism>